<dbReference type="CDD" id="cd06222">
    <property type="entry name" value="RNase_H_like"/>
    <property type="match status" value="1"/>
</dbReference>
<accession>A0A6A3CZ48</accession>
<dbReference type="Pfam" id="PF13456">
    <property type="entry name" value="RVT_3"/>
    <property type="match status" value="1"/>
</dbReference>
<dbReference type="InterPro" id="IPR044730">
    <property type="entry name" value="RNase_H-like_dom_plant"/>
</dbReference>
<evidence type="ECO:0000259" key="1">
    <source>
        <dbReference type="Pfam" id="PF13456"/>
    </source>
</evidence>
<dbReference type="PANTHER" id="PTHR47074">
    <property type="entry name" value="BNAC02G40300D PROTEIN"/>
    <property type="match status" value="1"/>
</dbReference>
<dbReference type="GO" id="GO:0004523">
    <property type="term" value="F:RNA-DNA hybrid ribonuclease activity"/>
    <property type="evidence" value="ECO:0007669"/>
    <property type="project" value="InterPro"/>
</dbReference>
<dbReference type="GO" id="GO:0003676">
    <property type="term" value="F:nucleic acid binding"/>
    <property type="evidence" value="ECO:0007669"/>
    <property type="project" value="InterPro"/>
</dbReference>
<feature type="domain" description="RNase H type-1" evidence="1">
    <location>
        <begin position="89"/>
        <end position="171"/>
    </location>
</feature>
<dbReference type="InterPro" id="IPR036397">
    <property type="entry name" value="RNaseH_sf"/>
</dbReference>
<proteinExistence type="predicted"/>
<dbReference type="PANTHER" id="PTHR47074:SF61">
    <property type="entry name" value="RNASE H TYPE-1 DOMAIN-CONTAINING PROTEIN"/>
    <property type="match status" value="1"/>
</dbReference>
<dbReference type="Gene3D" id="3.30.420.10">
    <property type="entry name" value="Ribonuclease H-like superfamily/Ribonuclease H"/>
    <property type="match status" value="1"/>
</dbReference>
<comment type="caution">
    <text evidence="2">The sequence shown here is derived from an EMBL/GenBank/DDBJ whole genome shotgun (WGS) entry which is preliminary data.</text>
</comment>
<sequence length="205" mass="23115">MDIAQSIKDLPLSEAQQEDLLVWNGEHLGLYSIRSGYRLLIQPTVVNSYNGGAIHPKLCKRDWYLSRCLHHSKVYDNSVWVPPTDLAVKSVFTAEVLAVIQGLRFALDMGFQHIVLEGDSRSVIKKLNSLANDFSSIGSFTYDAKALAYHFHSSVFRFTSRGDNIVAHAMCCEGKESKEDNFWIEDTPRDVLAAVEEDMRHTDPP</sequence>
<keyword evidence="3" id="KW-1185">Reference proteome</keyword>
<dbReference type="InterPro" id="IPR012337">
    <property type="entry name" value="RNaseH-like_sf"/>
</dbReference>
<reference evidence="2" key="1">
    <citation type="submission" date="2019-09" db="EMBL/GenBank/DDBJ databases">
        <title>Draft genome information of white flower Hibiscus syriacus.</title>
        <authorList>
            <person name="Kim Y.-M."/>
        </authorList>
    </citation>
    <scope>NUCLEOTIDE SEQUENCE [LARGE SCALE GENOMIC DNA]</scope>
    <source>
        <strain evidence="2">YM2019G1</strain>
    </source>
</reference>
<dbReference type="EMBL" id="VEPZ02000089">
    <property type="protein sequence ID" value="KAE8733777.1"/>
    <property type="molecule type" value="Genomic_DNA"/>
</dbReference>
<dbReference type="SUPFAM" id="SSF53098">
    <property type="entry name" value="Ribonuclease H-like"/>
    <property type="match status" value="1"/>
</dbReference>
<evidence type="ECO:0000313" key="3">
    <source>
        <dbReference type="Proteomes" id="UP000436088"/>
    </source>
</evidence>
<evidence type="ECO:0000313" key="2">
    <source>
        <dbReference type="EMBL" id="KAE8733777.1"/>
    </source>
</evidence>
<dbReference type="AlphaFoldDB" id="A0A6A3CZ48"/>
<protein>
    <recommendedName>
        <fullName evidence="1">RNase H type-1 domain-containing protein</fullName>
    </recommendedName>
</protein>
<name>A0A6A3CZ48_HIBSY</name>
<dbReference type="InterPro" id="IPR052929">
    <property type="entry name" value="RNase_H-like_EbsB-rel"/>
</dbReference>
<organism evidence="2 3">
    <name type="scientific">Hibiscus syriacus</name>
    <name type="common">Rose of Sharon</name>
    <dbReference type="NCBI Taxonomy" id="106335"/>
    <lineage>
        <taxon>Eukaryota</taxon>
        <taxon>Viridiplantae</taxon>
        <taxon>Streptophyta</taxon>
        <taxon>Embryophyta</taxon>
        <taxon>Tracheophyta</taxon>
        <taxon>Spermatophyta</taxon>
        <taxon>Magnoliopsida</taxon>
        <taxon>eudicotyledons</taxon>
        <taxon>Gunneridae</taxon>
        <taxon>Pentapetalae</taxon>
        <taxon>rosids</taxon>
        <taxon>malvids</taxon>
        <taxon>Malvales</taxon>
        <taxon>Malvaceae</taxon>
        <taxon>Malvoideae</taxon>
        <taxon>Hibiscus</taxon>
    </lineage>
</organism>
<gene>
    <name evidence="2" type="ORF">F3Y22_tig00000991pilonHSYRG00126</name>
</gene>
<dbReference type="Proteomes" id="UP000436088">
    <property type="component" value="Unassembled WGS sequence"/>
</dbReference>
<dbReference type="InterPro" id="IPR002156">
    <property type="entry name" value="RNaseH_domain"/>
</dbReference>